<feature type="non-terminal residue" evidence="1">
    <location>
        <position position="166"/>
    </location>
</feature>
<evidence type="ECO:0000313" key="2">
    <source>
        <dbReference type="Proteomes" id="UP000789901"/>
    </source>
</evidence>
<dbReference type="EMBL" id="CAJVQB010109903">
    <property type="protein sequence ID" value="CAG8852132.1"/>
    <property type="molecule type" value="Genomic_DNA"/>
</dbReference>
<accession>A0ABN7XAN0</accession>
<protein>
    <submittedName>
        <fullName evidence="1">41722_t:CDS:1</fullName>
    </submittedName>
</protein>
<proteinExistence type="predicted"/>
<comment type="caution">
    <text evidence="1">The sequence shown here is derived from an EMBL/GenBank/DDBJ whole genome shotgun (WGS) entry which is preliminary data.</text>
</comment>
<evidence type="ECO:0000313" key="1">
    <source>
        <dbReference type="EMBL" id="CAG8852132.1"/>
    </source>
</evidence>
<dbReference type="Proteomes" id="UP000789901">
    <property type="component" value="Unassembled WGS sequence"/>
</dbReference>
<sequence length="166" mass="19236">AYFNEELQEAHAILEPIEYELFCNILESGESKGSAFASAFLLVFFSIEVQEQLFDNIIEFKNNLEQDIKKGIEDTLGLREALEDSKFFEEFKNFAYSLTIPLHNFPLQQLEGIFNQYDHKVHPTMSIELQEACLIQASLSNISLKINNSDLKDIRQELRRQKNIKA</sequence>
<organism evidence="1 2">
    <name type="scientific">Gigaspora margarita</name>
    <dbReference type="NCBI Taxonomy" id="4874"/>
    <lineage>
        <taxon>Eukaryota</taxon>
        <taxon>Fungi</taxon>
        <taxon>Fungi incertae sedis</taxon>
        <taxon>Mucoromycota</taxon>
        <taxon>Glomeromycotina</taxon>
        <taxon>Glomeromycetes</taxon>
        <taxon>Diversisporales</taxon>
        <taxon>Gigasporaceae</taxon>
        <taxon>Gigaspora</taxon>
    </lineage>
</organism>
<keyword evidence="2" id="KW-1185">Reference proteome</keyword>
<gene>
    <name evidence="1" type="ORF">GMARGA_LOCUS41080</name>
</gene>
<feature type="non-terminal residue" evidence="1">
    <location>
        <position position="1"/>
    </location>
</feature>
<name>A0ABN7XAN0_GIGMA</name>
<reference evidence="1 2" key="1">
    <citation type="submission" date="2021-06" db="EMBL/GenBank/DDBJ databases">
        <authorList>
            <person name="Kallberg Y."/>
            <person name="Tangrot J."/>
            <person name="Rosling A."/>
        </authorList>
    </citation>
    <scope>NUCLEOTIDE SEQUENCE [LARGE SCALE GENOMIC DNA]</scope>
    <source>
        <strain evidence="1 2">120-4 pot B 10/14</strain>
    </source>
</reference>